<gene>
    <name evidence="2" type="ORF">ENM66_01455</name>
</gene>
<comment type="caution">
    <text evidence="2">The sequence shown here is derived from an EMBL/GenBank/DDBJ whole genome shotgun (WGS) entry which is preliminary data.</text>
</comment>
<evidence type="ECO:0000313" key="2">
    <source>
        <dbReference type="EMBL" id="HHQ50007.1"/>
    </source>
</evidence>
<proteinExistence type="predicted"/>
<name>A0A7J3Z5R0_9CREN</name>
<dbReference type="EMBL" id="DRYQ01000018">
    <property type="protein sequence ID" value="HHQ50007.1"/>
    <property type="molecule type" value="Genomic_DNA"/>
</dbReference>
<reference evidence="2" key="1">
    <citation type="journal article" date="2020" name="mSystems">
        <title>Genome- and Community-Level Interaction Insights into Carbon Utilization and Element Cycling Functions of Hydrothermarchaeota in Hydrothermal Sediment.</title>
        <authorList>
            <person name="Zhou Z."/>
            <person name="Liu Y."/>
            <person name="Xu W."/>
            <person name="Pan J."/>
            <person name="Luo Z.H."/>
            <person name="Li M."/>
        </authorList>
    </citation>
    <scope>NUCLEOTIDE SEQUENCE [LARGE SCALE GENOMIC DNA]</scope>
    <source>
        <strain evidence="2">SpSt-1105</strain>
    </source>
</reference>
<feature type="compositionally biased region" description="Low complexity" evidence="1">
    <location>
        <begin position="180"/>
        <end position="192"/>
    </location>
</feature>
<dbReference type="AlphaFoldDB" id="A0A7J3Z5R0"/>
<feature type="compositionally biased region" description="Pro residues" evidence="1">
    <location>
        <begin position="127"/>
        <end position="179"/>
    </location>
</feature>
<accession>A0A7J3Z5R0</accession>
<protein>
    <submittedName>
        <fullName evidence="2">Uncharacterized protein</fullName>
    </submittedName>
</protein>
<sequence>MFLSSRETIAIVDTVVKSFGNVLVEYVRQGFTGRVTYRNTSIGTYISVELLKGFPVACRGVDRGNVVEGSDCTFSAMTYLYVAEGSVEVSPLSENEVLLDTLAFPHSALSERDTFITTLLSSVSMAPPAPTAPKPAVAAPPPPPQPKPSEPKIVQPPKPAAPPPPPVTAPQPPQPPPAPQVKEPAVAKAAEAPLPPPPAKAEVTVTGECIDPVTLYSILRSSTMVAQMGEAMYSDVVAKLSSLARESKAKFVYTSANAPNGKVRALLDAEGMRLYIEFEDQSGKTVCGNEAAKLISSSKLTAIRMWAT</sequence>
<evidence type="ECO:0000256" key="1">
    <source>
        <dbReference type="SAM" id="MobiDB-lite"/>
    </source>
</evidence>
<organism evidence="2">
    <name type="scientific">Ignisphaera aggregans</name>
    <dbReference type="NCBI Taxonomy" id="334771"/>
    <lineage>
        <taxon>Archaea</taxon>
        <taxon>Thermoproteota</taxon>
        <taxon>Thermoprotei</taxon>
        <taxon>Desulfurococcales</taxon>
        <taxon>Desulfurococcaceae</taxon>
        <taxon>Ignisphaera</taxon>
    </lineage>
</organism>
<feature type="region of interest" description="Disordered" evidence="1">
    <location>
        <begin position="127"/>
        <end position="201"/>
    </location>
</feature>